<dbReference type="InterPro" id="IPR043502">
    <property type="entry name" value="DNA/RNA_pol_sf"/>
</dbReference>
<evidence type="ECO:0000313" key="1">
    <source>
        <dbReference type="EMBL" id="CAG8680844.1"/>
    </source>
</evidence>
<organism evidence="1 2">
    <name type="scientific">Dentiscutata erythropus</name>
    <dbReference type="NCBI Taxonomy" id="1348616"/>
    <lineage>
        <taxon>Eukaryota</taxon>
        <taxon>Fungi</taxon>
        <taxon>Fungi incertae sedis</taxon>
        <taxon>Mucoromycota</taxon>
        <taxon>Glomeromycotina</taxon>
        <taxon>Glomeromycetes</taxon>
        <taxon>Diversisporales</taxon>
        <taxon>Gigasporaceae</taxon>
        <taxon>Dentiscutata</taxon>
    </lineage>
</organism>
<dbReference type="Gene3D" id="3.30.70.270">
    <property type="match status" value="1"/>
</dbReference>
<dbReference type="PANTHER" id="PTHR33064">
    <property type="entry name" value="POL PROTEIN"/>
    <property type="match status" value="1"/>
</dbReference>
<sequence>IDEIKPDPQKVEKLEKLPSPKNITQLRVFIGLASYYRRFIERFAKKAASLHKLLQQNIEFI</sequence>
<name>A0A9N9HHC7_9GLOM</name>
<gene>
    <name evidence="1" type="ORF">DERYTH_LOCUS11796</name>
</gene>
<accession>A0A9N9HHC7</accession>
<feature type="non-terminal residue" evidence="1">
    <location>
        <position position="1"/>
    </location>
</feature>
<dbReference type="InterPro" id="IPR051320">
    <property type="entry name" value="Viral_Replic_Matur_Polypro"/>
</dbReference>
<dbReference type="Proteomes" id="UP000789405">
    <property type="component" value="Unassembled WGS sequence"/>
</dbReference>
<keyword evidence="2" id="KW-1185">Reference proteome</keyword>
<protein>
    <submittedName>
        <fullName evidence="1">22746_t:CDS:1</fullName>
    </submittedName>
</protein>
<dbReference type="OrthoDB" id="5593162at2759"/>
<proteinExistence type="predicted"/>
<dbReference type="AlphaFoldDB" id="A0A9N9HHC7"/>
<reference evidence="1" key="1">
    <citation type="submission" date="2021-06" db="EMBL/GenBank/DDBJ databases">
        <authorList>
            <person name="Kallberg Y."/>
            <person name="Tangrot J."/>
            <person name="Rosling A."/>
        </authorList>
    </citation>
    <scope>NUCLEOTIDE SEQUENCE</scope>
    <source>
        <strain evidence="1">MA453B</strain>
    </source>
</reference>
<evidence type="ECO:0000313" key="2">
    <source>
        <dbReference type="Proteomes" id="UP000789405"/>
    </source>
</evidence>
<dbReference type="PANTHER" id="PTHR33064:SF37">
    <property type="entry name" value="RIBONUCLEASE H"/>
    <property type="match status" value="1"/>
</dbReference>
<dbReference type="SUPFAM" id="SSF56672">
    <property type="entry name" value="DNA/RNA polymerases"/>
    <property type="match status" value="1"/>
</dbReference>
<dbReference type="InterPro" id="IPR043128">
    <property type="entry name" value="Rev_trsase/Diguanyl_cyclase"/>
</dbReference>
<comment type="caution">
    <text evidence="1">The sequence shown here is derived from an EMBL/GenBank/DDBJ whole genome shotgun (WGS) entry which is preliminary data.</text>
</comment>
<dbReference type="EMBL" id="CAJVPY010007460">
    <property type="protein sequence ID" value="CAG8680844.1"/>
    <property type="molecule type" value="Genomic_DNA"/>
</dbReference>